<dbReference type="SUPFAM" id="SSF48371">
    <property type="entry name" value="ARM repeat"/>
    <property type="match status" value="1"/>
</dbReference>
<organism evidence="9 10">
    <name type="scientific">Amylocarpus encephaloides</name>
    <dbReference type="NCBI Taxonomy" id="45428"/>
    <lineage>
        <taxon>Eukaryota</taxon>
        <taxon>Fungi</taxon>
        <taxon>Dikarya</taxon>
        <taxon>Ascomycota</taxon>
        <taxon>Pezizomycotina</taxon>
        <taxon>Leotiomycetes</taxon>
        <taxon>Helotiales</taxon>
        <taxon>Helotiales incertae sedis</taxon>
        <taxon>Amylocarpus</taxon>
    </lineage>
</organism>
<keyword evidence="2" id="KW-0444">Lipid biosynthesis</keyword>
<dbReference type="Pfam" id="PF23238">
    <property type="entry name" value="DUF7068"/>
    <property type="match status" value="1"/>
</dbReference>
<dbReference type="Pfam" id="PF13646">
    <property type="entry name" value="HEAT_2"/>
    <property type="match status" value="3"/>
</dbReference>
<dbReference type="PANTHER" id="PTHR48182:SF3">
    <property type="entry name" value="DUF676 DOMAIN-CONTAINING PROTEIN"/>
    <property type="match status" value="1"/>
</dbReference>
<evidence type="ECO:0000259" key="8">
    <source>
        <dbReference type="PROSITE" id="PS50837"/>
    </source>
</evidence>
<evidence type="ECO:0000256" key="7">
    <source>
        <dbReference type="ARBA" id="ARBA00041701"/>
    </source>
</evidence>
<dbReference type="InterPro" id="IPR016024">
    <property type="entry name" value="ARM-type_fold"/>
</dbReference>
<dbReference type="InterPro" id="IPR007111">
    <property type="entry name" value="NACHT_NTPase"/>
</dbReference>
<evidence type="ECO:0000256" key="4">
    <source>
        <dbReference type="ARBA" id="ARBA00023264"/>
    </source>
</evidence>
<dbReference type="SMART" id="SM00567">
    <property type="entry name" value="EZ_HEAT"/>
    <property type="match status" value="11"/>
</dbReference>
<comment type="subcellular location">
    <subcellularLocation>
        <location evidence="1">Membrane</location>
        <topology evidence="1">Single-pass membrane protein</topology>
    </subcellularLocation>
</comment>
<dbReference type="SUPFAM" id="SSF53474">
    <property type="entry name" value="alpha/beta-Hydrolases"/>
    <property type="match status" value="1"/>
</dbReference>
<dbReference type="SUPFAM" id="SSF52540">
    <property type="entry name" value="P-loop containing nucleoside triphosphate hydrolases"/>
    <property type="match status" value="1"/>
</dbReference>
<dbReference type="InterPro" id="IPR027417">
    <property type="entry name" value="P-loop_NTPase"/>
</dbReference>
<dbReference type="EMBL" id="MU251356">
    <property type="protein sequence ID" value="KAG9239769.1"/>
    <property type="molecule type" value="Genomic_DNA"/>
</dbReference>
<comment type="similarity">
    <text evidence="5">Belongs to the SERAC1 family.</text>
</comment>
<evidence type="ECO:0000256" key="5">
    <source>
        <dbReference type="ARBA" id="ARBA00038024"/>
    </source>
</evidence>
<evidence type="ECO:0000313" key="9">
    <source>
        <dbReference type="EMBL" id="KAG9239769.1"/>
    </source>
</evidence>
<dbReference type="PROSITE" id="PS50837">
    <property type="entry name" value="NACHT"/>
    <property type="match status" value="1"/>
</dbReference>
<keyword evidence="3" id="KW-0594">Phospholipid biosynthesis</keyword>
<dbReference type="Gene3D" id="3.40.50.300">
    <property type="entry name" value="P-loop containing nucleotide triphosphate hydrolases"/>
    <property type="match status" value="1"/>
</dbReference>
<evidence type="ECO:0000256" key="3">
    <source>
        <dbReference type="ARBA" id="ARBA00023209"/>
    </source>
</evidence>
<dbReference type="Gene3D" id="3.40.50.1820">
    <property type="entry name" value="alpha/beta hydrolase"/>
    <property type="match status" value="1"/>
</dbReference>
<dbReference type="PANTHER" id="PTHR48182">
    <property type="entry name" value="PROTEIN SERAC1"/>
    <property type="match status" value="1"/>
</dbReference>
<protein>
    <recommendedName>
        <fullName evidence="6">Protein SERAC1</fullName>
    </recommendedName>
    <alternativeName>
        <fullName evidence="7">Serine active site-containing protein 1</fullName>
    </alternativeName>
</protein>
<dbReference type="Proteomes" id="UP000824998">
    <property type="component" value="Unassembled WGS sequence"/>
</dbReference>
<dbReference type="Gene3D" id="1.25.10.10">
    <property type="entry name" value="Leucine-rich Repeat Variant"/>
    <property type="match status" value="3"/>
</dbReference>
<comment type="caution">
    <text evidence="9">The sequence shown here is derived from an EMBL/GenBank/DDBJ whole genome shotgun (WGS) entry which is preliminary data.</text>
</comment>
<reference evidence="9" key="1">
    <citation type="journal article" date="2021" name="IMA Fungus">
        <title>Genomic characterization of three marine fungi, including Emericellopsis atlantica sp. nov. with signatures of a generalist lifestyle and marine biomass degradation.</title>
        <authorList>
            <person name="Hagestad O.C."/>
            <person name="Hou L."/>
            <person name="Andersen J.H."/>
            <person name="Hansen E.H."/>
            <person name="Altermark B."/>
            <person name="Li C."/>
            <person name="Kuhnert E."/>
            <person name="Cox R.J."/>
            <person name="Crous P.W."/>
            <person name="Spatafora J.W."/>
            <person name="Lail K."/>
            <person name="Amirebrahimi M."/>
            <person name="Lipzen A."/>
            <person name="Pangilinan J."/>
            <person name="Andreopoulos W."/>
            <person name="Hayes R.D."/>
            <person name="Ng V."/>
            <person name="Grigoriev I.V."/>
            <person name="Jackson S.A."/>
            <person name="Sutton T.D.S."/>
            <person name="Dobson A.D.W."/>
            <person name="Rama T."/>
        </authorList>
    </citation>
    <scope>NUCLEOTIDE SEQUENCE</scope>
    <source>
        <strain evidence="9">TRa018bII</strain>
    </source>
</reference>
<evidence type="ECO:0000313" key="10">
    <source>
        <dbReference type="Proteomes" id="UP000824998"/>
    </source>
</evidence>
<keyword evidence="10" id="KW-1185">Reference proteome</keyword>
<keyword evidence="3" id="KW-0443">Lipid metabolism</keyword>
<dbReference type="Pfam" id="PF05729">
    <property type="entry name" value="NACHT"/>
    <property type="match status" value="1"/>
</dbReference>
<keyword evidence="4" id="KW-1208">Phospholipid metabolism</keyword>
<accession>A0A9P7YTY2</accession>
<dbReference type="InterPro" id="IPR029058">
    <property type="entry name" value="AB_hydrolase_fold"/>
</dbReference>
<dbReference type="GO" id="GO:0016020">
    <property type="term" value="C:membrane"/>
    <property type="evidence" value="ECO:0007669"/>
    <property type="project" value="UniProtKB-SubCell"/>
</dbReference>
<feature type="domain" description="NACHT" evidence="8">
    <location>
        <begin position="422"/>
        <end position="555"/>
    </location>
</feature>
<dbReference type="InterPro" id="IPR055496">
    <property type="entry name" value="DUF7068"/>
</dbReference>
<gene>
    <name evidence="9" type="ORF">BJ875DRAFT_2782</name>
</gene>
<dbReference type="InterPro" id="IPR004155">
    <property type="entry name" value="PBS_lyase_HEAT"/>
</dbReference>
<sequence>MPCTKETVKASGLNIWSEEALGGSAPVVDIIAVQGLGSHEFYTWVKKVSSEANKPKRLRDKARFWKREKMLDRGQENGTKEVMWIRDLLVPKFKDARIATYSYKSDWKDRGVKTSLRECANLFLNELLQHRQKENERQRPVVFIGHSLGCIVIQQALVSAASSRNYRDLGLSVAGIIFLGGPFQGSDAALKAKWLSQALRYDRTLLELLQKDSRPLFDVATDFADCHIDWDAVYFYETQNATYGPLTIQTVSQQSATQLGKRMIPLDTDHSGLNKFSGEDDVNFERVTPELRRMVEDGPSIVAERYCSRDTGVSRQGNVLVIRGRSLVKQADAWISDKYYTGEMLQIERLSGEQLPLDQCYINLAIVEHRGLDTAPSKISKDDPFSLYGRLKIDKSEEDIQVELETLFNPRKGSDNNTMLPRRILIRGRAGVGKTTLCKKMVHEFKSHMKLKDPIWNDMFDRVLWIPLRTLKRKPDHGYNLESLFLRDFLLNTPNREDLAKELERELHATKFERTLLVLDGLDEVSEGLDKDNEMYLFLKFLLEQPNVIITSRPSVRFSYDLHPDLELETIGFYPNQVNTYIDKAFTDPTTAKIDPKAAEIRSFLQDHWVIEGLVRIPIQLDALCYTWSKSPLSEAAVATMTAMYQAIEHRLWKKDILRLEKTHDGTLVTRDSIQGASLAKIEDLVMDEISFLECLAFTGLHNNIVDFRTVHRNAIADQFVPSILLDQTLPRLSFLRRSNPSAEDYHFLHLTYQEYFAARYFVRQWTSNQSLEWPELKTQETRRGKPVYSRTDVVSYLHEHKYNTSYNVFWRFVAGLLNAEDEEGNKTLRFFWSIEDEPRDLLGPVHQRLVMHCLSEVAPSPGISKFSQLRNYLEGQFKQWLMFECNFVSDNTEHSQLAAEMEFPEKILEEILKEESENMKGKILQSLAARPRLSPSFIKLIASYLGDQVSIRLKTAALTNFHRDCLPLPKEIVQAVAAVLKDPDRHVRSAAVEVLRGQSALSEEIVQAVAALLKDPEVDVRSAAVEALRGQSALSEEIGQAVATLLKNPEGDVRSAAVEVLGGQSALSEEIGQAVAALLKDPEWHVRSAAVEVLGGQSALSEEIGQAVAALLKDPEWDVRSAAVWVLNQQSALPEEIVEAVAALLEDPEWDVRSGAVEVLRGQSALSEEIVQAVATLLKDPEWDVRSAAVEALRGQSALSEEIVQAVAALLKDPEWDVRSAAVWVLNQQSALPKEIVEAVAALLKDPEGDVRSAAVEVLRGQSALSEEIVQAVATLLKDPEWDVRSAAVEALRGQSALPEEIVQAVAALLEDPEWDVRSAAVWVLNQQSALPEEIVEAVAALLEDPEWNVRSAASQVIDQQATLPDTRFYDFLGLNSQLFDDIYRYWLRRSFSDHLTWYILSKNSSINLPEGSRNVSFDQLQSAVQRAQASLNVPSPSPRGLPEWL</sequence>
<dbReference type="GO" id="GO:0008654">
    <property type="term" value="P:phospholipid biosynthetic process"/>
    <property type="evidence" value="ECO:0007669"/>
    <property type="project" value="UniProtKB-KW"/>
</dbReference>
<dbReference type="InterPro" id="IPR011989">
    <property type="entry name" value="ARM-like"/>
</dbReference>
<name>A0A9P7YTY2_9HELO</name>
<evidence type="ECO:0000256" key="2">
    <source>
        <dbReference type="ARBA" id="ARBA00022516"/>
    </source>
</evidence>
<dbReference type="OrthoDB" id="3562400at2759"/>
<evidence type="ECO:0000256" key="6">
    <source>
        <dbReference type="ARBA" id="ARBA00040991"/>
    </source>
</evidence>
<proteinExistence type="inferred from homology"/>
<dbReference type="InterPro" id="IPR052374">
    <property type="entry name" value="SERAC1"/>
</dbReference>
<evidence type="ECO:0000256" key="1">
    <source>
        <dbReference type="ARBA" id="ARBA00004167"/>
    </source>
</evidence>